<dbReference type="STRING" id="596151.DesfrDRAFT_3240"/>
<proteinExistence type="inferred from homology"/>
<feature type="domain" description="Aminoglycoside phosphotransferase" evidence="2">
    <location>
        <begin position="380"/>
        <end position="454"/>
    </location>
</feature>
<evidence type="ECO:0000313" key="5">
    <source>
        <dbReference type="Proteomes" id="UP000006250"/>
    </source>
</evidence>
<dbReference type="SUPFAM" id="SSF109755">
    <property type="entry name" value="PhoU-like"/>
    <property type="match status" value="1"/>
</dbReference>
<evidence type="ECO:0000259" key="3">
    <source>
        <dbReference type="Pfam" id="PF01895"/>
    </source>
</evidence>
<dbReference type="GO" id="GO:0045936">
    <property type="term" value="P:negative regulation of phosphate metabolic process"/>
    <property type="evidence" value="ECO:0007669"/>
    <property type="project" value="InterPro"/>
</dbReference>
<feature type="domain" description="PhoU" evidence="3">
    <location>
        <begin position="122"/>
        <end position="198"/>
    </location>
</feature>
<dbReference type="Pfam" id="PF01895">
    <property type="entry name" value="PhoU"/>
    <property type="match status" value="2"/>
</dbReference>
<evidence type="ECO:0000256" key="1">
    <source>
        <dbReference type="ARBA" id="ARBA00008107"/>
    </source>
</evidence>
<comment type="caution">
    <text evidence="4">The sequence shown here is derived from an EMBL/GenBank/DDBJ whole genome shotgun (WGS) entry which is preliminary data.</text>
</comment>
<name>E1K040_SOLFR</name>
<feature type="domain" description="PhoU" evidence="3">
    <location>
        <begin position="14"/>
        <end position="99"/>
    </location>
</feature>
<dbReference type="PANTHER" id="PTHR42930:SF3">
    <property type="entry name" value="PHOSPHATE-SPECIFIC TRANSPORT SYSTEM ACCESSORY PROTEIN PHOU"/>
    <property type="match status" value="1"/>
</dbReference>
<gene>
    <name evidence="4" type="ORF">DesfrDRAFT_3240</name>
</gene>
<dbReference type="GO" id="GO:0030643">
    <property type="term" value="P:intracellular phosphate ion homeostasis"/>
    <property type="evidence" value="ECO:0007669"/>
    <property type="project" value="InterPro"/>
</dbReference>
<dbReference type="EMBL" id="AECZ01000027">
    <property type="protein sequence ID" value="EFL50046.1"/>
    <property type="molecule type" value="Genomic_DNA"/>
</dbReference>
<reference evidence="4 5" key="1">
    <citation type="submission" date="2010-08" db="EMBL/GenBank/DDBJ databases">
        <title>The draft genome of Desulfovibrio fructosovorans JJ.</title>
        <authorList>
            <consortium name="US DOE Joint Genome Institute (JGI-PGF)"/>
            <person name="Lucas S."/>
            <person name="Copeland A."/>
            <person name="Lapidus A."/>
            <person name="Cheng J.-F."/>
            <person name="Bruce D."/>
            <person name="Goodwin L."/>
            <person name="Pitluck S."/>
            <person name="Land M.L."/>
            <person name="Hauser L."/>
            <person name="Chang Y.-J."/>
            <person name="Jeffries C."/>
            <person name="Wall J.D."/>
            <person name="Stahl D.A."/>
            <person name="Arkin A.P."/>
            <person name="Dehal P."/>
            <person name="Stolyar S.M."/>
            <person name="Hazen T.C."/>
            <person name="Woyke T.J."/>
        </authorList>
    </citation>
    <scope>NUCLEOTIDE SEQUENCE [LARGE SCALE GENOMIC DNA]</scope>
    <source>
        <strain evidence="4 5">JJ</strain>
    </source>
</reference>
<comment type="similarity">
    <text evidence="1">Belongs to the PhoU family.</text>
</comment>
<dbReference type="Proteomes" id="UP000006250">
    <property type="component" value="Unassembled WGS sequence"/>
</dbReference>
<dbReference type="RefSeq" id="WP_005995630.1">
    <property type="nucleotide sequence ID" value="NZ_AECZ01000027.1"/>
</dbReference>
<evidence type="ECO:0000313" key="4">
    <source>
        <dbReference type="EMBL" id="EFL50046.1"/>
    </source>
</evidence>
<dbReference type="InterPro" id="IPR038078">
    <property type="entry name" value="PhoU-like_sf"/>
</dbReference>
<dbReference type="Gene3D" id="1.20.58.220">
    <property type="entry name" value="Phosphate transport system protein phou homolog 2, domain 2"/>
    <property type="match status" value="1"/>
</dbReference>
<dbReference type="InterPro" id="IPR002575">
    <property type="entry name" value="Aminoglycoside_PTrfase"/>
</dbReference>
<dbReference type="InterPro" id="IPR028366">
    <property type="entry name" value="PhoU"/>
</dbReference>
<dbReference type="Gene3D" id="3.90.1200.10">
    <property type="match status" value="1"/>
</dbReference>
<dbReference type="Pfam" id="PF01636">
    <property type="entry name" value="APH"/>
    <property type="match status" value="1"/>
</dbReference>
<dbReference type="PANTHER" id="PTHR42930">
    <property type="entry name" value="PHOSPHATE-SPECIFIC TRANSPORT SYSTEM ACCESSORY PROTEIN PHOU"/>
    <property type="match status" value="1"/>
</dbReference>
<sequence length="545" mass="61440">MRILEGIEENFRFMVLEVSKQVSSALLVVERPDPARIKRIESRDDYIDNLKSVIENACWGRIHGSRDMSKRTLDLVRAANIININLERIADYAVNIVSQVQYLTDPNFIRRYEYRDPFVDVDKALGLVYPALTRQDVRLALNICRAEFSLDNRFKAAFDAILADLRRGESPENSISSFNIFRYLERMGDALLNIGEAVIFAALGEKLKIHQYQALQDSLAHGGVDMPLSAGDFSSIWGTRSGCRIGRVQEEQGPRSKGVLFKEGNADKLAKEKENIERWQRLLPGLPPNIQAFQTDGESASMLLEYLGGCNLQEVVLTADREVVENACFLVTQTVGGIWEQTLSRQPVAPDFMGQMRARLDDVFRLYPGFAAGPKRLCGVDIPGLSELLAAAEDAEAGLAAPFRVFLHGDFNLNNIVYDHTAQRIHYIDLHRSREGDYVQDTAVFLASNFRLPVFETALRDRLSLVMRRFLEFARTFAVEQGDALFEARLVFGVARALATSARFEMNRPFAQELFLRGVYLLTRAAGHAGRPFEELTFPDAVLVY</sequence>
<protein>
    <submittedName>
        <fullName evidence="4">Phosphate uptake regulator, PhoU</fullName>
    </submittedName>
</protein>
<organism evidence="4 5">
    <name type="scientific">Solidesulfovibrio fructosivorans JJ]</name>
    <dbReference type="NCBI Taxonomy" id="596151"/>
    <lineage>
        <taxon>Bacteria</taxon>
        <taxon>Pseudomonadati</taxon>
        <taxon>Thermodesulfobacteriota</taxon>
        <taxon>Desulfovibrionia</taxon>
        <taxon>Desulfovibrionales</taxon>
        <taxon>Desulfovibrionaceae</taxon>
        <taxon>Solidesulfovibrio</taxon>
    </lineage>
</organism>
<dbReference type="eggNOG" id="COG0704">
    <property type="taxonomic scope" value="Bacteria"/>
</dbReference>
<dbReference type="SUPFAM" id="SSF56112">
    <property type="entry name" value="Protein kinase-like (PK-like)"/>
    <property type="match status" value="1"/>
</dbReference>
<keyword evidence="5" id="KW-1185">Reference proteome</keyword>
<dbReference type="InterPro" id="IPR026022">
    <property type="entry name" value="PhoU_dom"/>
</dbReference>
<accession>E1K040</accession>
<evidence type="ECO:0000259" key="2">
    <source>
        <dbReference type="Pfam" id="PF01636"/>
    </source>
</evidence>
<dbReference type="eggNOG" id="COG3173">
    <property type="taxonomic scope" value="Bacteria"/>
</dbReference>
<dbReference type="AlphaFoldDB" id="E1K040"/>
<dbReference type="OrthoDB" id="3806873at2"/>
<dbReference type="InterPro" id="IPR011009">
    <property type="entry name" value="Kinase-like_dom_sf"/>
</dbReference>